<protein>
    <submittedName>
        <fullName evidence="1">Uncharacterized protein</fullName>
    </submittedName>
</protein>
<gene>
    <name evidence="1" type="ORF">PILCRDRAFT_14333</name>
</gene>
<dbReference type="Proteomes" id="UP000054166">
    <property type="component" value="Unassembled WGS sequence"/>
</dbReference>
<dbReference type="HOGENOM" id="CLU_2334429_0_0_1"/>
<name>A0A0C3F3C9_PILCF</name>
<accession>A0A0C3F3C9</accession>
<dbReference type="InParanoid" id="A0A0C3F3C9"/>
<evidence type="ECO:0000313" key="1">
    <source>
        <dbReference type="EMBL" id="KIM74564.1"/>
    </source>
</evidence>
<proteinExistence type="predicted"/>
<organism evidence="1 2">
    <name type="scientific">Piloderma croceum (strain F 1598)</name>
    <dbReference type="NCBI Taxonomy" id="765440"/>
    <lineage>
        <taxon>Eukaryota</taxon>
        <taxon>Fungi</taxon>
        <taxon>Dikarya</taxon>
        <taxon>Basidiomycota</taxon>
        <taxon>Agaricomycotina</taxon>
        <taxon>Agaricomycetes</taxon>
        <taxon>Agaricomycetidae</taxon>
        <taxon>Atheliales</taxon>
        <taxon>Atheliaceae</taxon>
        <taxon>Piloderma</taxon>
    </lineage>
</organism>
<reference evidence="1 2" key="1">
    <citation type="submission" date="2014-04" db="EMBL/GenBank/DDBJ databases">
        <authorList>
            <consortium name="DOE Joint Genome Institute"/>
            <person name="Kuo A."/>
            <person name="Tarkka M."/>
            <person name="Buscot F."/>
            <person name="Kohler A."/>
            <person name="Nagy L.G."/>
            <person name="Floudas D."/>
            <person name="Copeland A."/>
            <person name="Barry K.W."/>
            <person name="Cichocki N."/>
            <person name="Veneault-Fourrey C."/>
            <person name="LaButti K."/>
            <person name="Lindquist E.A."/>
            <person name="Lipzen A."/>
            <person name="Lundell T."/>
            <person name="Morin E."/>
            <person name="Murat C."/>
            <person name="Sun H."/>
            <person name="Tunlid A."/>
            <person name="Henrissat B."/>
            <person name="Grigoriev I.V."/>
            <person name="Hibbett D.S."/>
            <person name="Martin F."/>
            <person name="Nordberg H.P."/>
            <person name="Cantor M.N."/>
            <person name="Hua S.X."/>
        </authorList>
    </citation>
    <scope>NUCLEOTIDE SEQUENCE [LARGE SCALE GENOMIC DNA]</scope>
    <source>
        <strain evidence="1 2">F 1598</strain>
    </source>
</reference>
<keyword evidence="2" id="KW-1185">Reference proteome</keyword>
<sequence>MAGMVLFSPVTETLLSSGIRMIVFHELERVEDEDQTAGQEKQQVQVHYDEEDKEAEINQPLPFNHRSWSSPVKLTPIVYNLIFDCLPYITRLLARSQQ</sequence>
<dbReference type="EMBL" id="KN833059">
    <property type="protein sequence ID" value="KIM74564.1"/>
    <property type="molecule type" value="Genomic_DNA"/>
</dbReference>
<evidence type="ECO:0000313" key="2">
    <source>
        <dbReference type="Proteomes" id="UP000054166"/>
    </source>
</evidence>
<dbReference type="AlphaFoldDB" id="A0A0C3F3C9"/>
<reference evidence="2" key="2">
    <citation type="submission" date="2015-01" db="EMBL/GenBank/DDBJ databases">
        <title>Evolutionary Origins and Diversification of the Mycorrhizal Mutualists.</title>
        <authorList>
            <consortium name="DOE Joint Genome Institute"/>
            <consortium name="Mycorrhizal Genomics Consortium"/>
            <person name="Kohler A."/>
            <person name="Kuo A."/>
            <person name="Nagy L.G."/>
            <person name="Floudas D."/>
            <person name="Copeland A."/>
            <person name="Barry K.W."/>
            <person name="Cichocki N."/>
            <person name="Veneault-Fourrey C."/>
            <person name="LaButti K."/>
            <person name="Lindquist E.A."/>
            <person name="Lipzen A."/>
            <person name="Lundell T."/>
            <person name="Morin E."/>
            <person name="Murat C."/>
            <person name="Riley R."/>
            <person name="Ohm R."/>
            <person name="Sun H."/>
            <person name="Tunlid A."/>
            <person name="Henrissat B."/>
            <person name="Grigoriev I.V."/>
            <person name="Hibbett D.S."/>
            <person name="Martin F."/>
        </authorList>
    </citation>
    <scope>NUCLEOTIDE SEQUENCE [LARGE SCALE GENOMIC DNA]</scope>
    <source>
        <strain evidence="2">F 1598</strain>
    </source>
</reference>